<organism evidence="5 6">
    <name type="scientific">Myotis lucifugus</name>
    <name type="common">Little brown bat</name>
    <dbReference type="NCBI Taxonomy" id="59463"/>
    <lineage>
        <taxon>Eukaryota</taxon>
        <taxon>Metazoa</taxon>
        <taxon>Chordata</taxon>
        <taxon>Craniata</taxon>
        <taxon>Vertebrata</taxon>
        <taxon>Euteleostomi</taxon>
        <taxon>Mammalia</taxon>
        <taxon>Eutheria</taxon>
        <taxon>Laurasiatheria</taxon>
        <taxon>Chiroptera</taxon>
        <taxon>Yangochiroptera</taxon>
        <taxon>Vespertilionidae</taxon>
        <taxon>Myotis</taxon>
    </lineage>
</organism>
<dbReference type="InterPro" id="IPR008937">
    <property type="entry name" value="Ras-like_GEF"/>
</dbReference>
<dbReference type="GO" id="GO:0005085">
    <property type="term" value="F:guanyl-nucleotide exchange factor activity"/>
    <property type="evidence" value="ECO:0007669"/>
    <property type="project" value="UniProtKB-KW"/>
</dbReference>
<dbReference type="InParanoid" id="G1Q1Q1"/>
<feature type="domain" description="Ras-GEF" evidence="4">
    <location>
        <begin position="322"/>
        <end position="579"/>
    </location>
</feature>
<proteinExistence type="predicted"/>
<dbReference type="PANTHER" id="PTHR23113">
    <property type="entry name" value="GUANINE NUCLEOTIDE EXCHANGE FACTOR"/>
    <property type="match status" value="1"/>
</dbReference>
<sequence length="584" mass="64947">ASAATDIPRPLAGGRIGLRWTCQSSNRDIPEGLVNRFNYSTSLDPGKVHRATDTIQGRTQCAAEFTLRQCEALRLRALQKGTLEKVAASLIPAFPAGKIPHICTLMPTHPAFSRAQWFLDELLTSSDSIKVFSTSGGAPPHNDQGDTPQEQLAKATACVMGTWPDRVQYLGQHLFSSWFIVRQALVLHSRPAPHLVGLVRSLWVELAHLEPTEAQWEGEGTAVGGQNPLKGIRILPVGGNAWGSEPVPEPPPELKLTPEPEEGPAPGLEPGLAVVVLEPSGPPALIRIPTTEPAPRPTTDFRRAGAPKHLIREEKLNILAFPPRLVAEQLTAMDVELFKKVLPHQCLGSIWSQRAKPGKEHVASTVIATVRQFCHVATCVITTCLWDPSMMARDRAKVVAHWIKVAKECRSLRNFSSLHAILAALQSVAMYRLKKTWGKVSRRWAVIFQKLCEGENSISRAQLIKKQPSRFSTLVHYVRGSDKRLQKKFAQCVPLLETFILDLRILDISKKDNLEEGLLMPISEHRPQELNITKELVLLQEAAQESKIEPEEEFKSWFWALDQLSEEESYIWSCLLEPQSKVAT</sequence>
<dbReference type="eggNOG" id="KOG3629">
    <property type="taxonomic scope" value="Eukaryota"/>
</dbReference>
<dbReference type="HOGENOM" id="CLU_010252_2_1_1"/>
<name>G1Q1Q1_MYOLU</name>
<dbReference type="PANTHER" id="PTHR23113:SF223">
    <property type="entry name" value="RAL-GDS-RELATED PROTEIN"/>
    <property type="match status" value="1"/>
</dbReference>
<accession>G1Q1Q1</accession>
<keyword evidence="1 2" id="KW-0344">Guanine-nucleotide releasing factor</keyword>
<protein>
    <recommendedName>
        <fullName evidence="4">Ras-GEF domain-containing protein</fullName>
    </recommendedName>
</protein>
<dbReference type="AlphaFoldDB" id="G1Q1Q1"/>
<dbReference type="InterPro" id="IPR001895">
    <property type="entry name" value="RASGEF_cat_dom"/>
</dbReference>
<dbReference type="Ensembl" id="ENSMLUT00000030846.1">
    <property type="protein sequence ID" value="ENSMLUP00000017634.1"/>
    <property type="gene ID" value="ENSMLUG00000026035.1"/>
</dbReference>
<dbReference type="SUPFAM" id="SSF48366">
    <property type="entry name" value="Ras GEF"/>
    <property type="match status" value="1"/>
</dbReference>
<dbReference type="SMART" id="SM00147">
    <property type="entry name" value="RasGEF"/>
    <property type="match status" value="1"/>
</dbReference>
<feature type="region of interest" description="Disordered" evidence="3">
    <location>
        <begin position="243"/>
        <end position="268"/>
    </location>
</feature>
<evidence type="ECO:0000259" key="4">
    <source>
        <dbReference type="PROSITE" id="PS50009"/>
    </source>
</evidence>
<dbReference type="STRING" id="59463.ENSMLUP00000017634"/>
<reference evidence="5 6" key="1">
    <citation type="journal article" date="2011" name="Nature">
        <title>A high-resolution map of human evolutionary constraint using 29 mammals.</title>
        <authorList>
            <person name="Lindblad-Toh K."/>
            <person name="Garber M."/>
            <person name="Zuk O."/>
            <person name="Lin M.F."/>
            <person name="Parker B.J."/>
            <person name="Washietl S."/>
            <person name="Kheradpour P."/>
            <person name="Ernst J."/>
            <person name="Jordan G."/>
            <person name="Mauceli E."/>
            <person name="Ward L.D."/>
            <person name="Lowe C.B."/>
            <person name="Holloway A.K."/>
            <person name="Clamp M."/>
            <person name="Gnerre S."/>
            <person name="Alfoldi J."/>
            <person name="Beal K."/>
            <person name="Chang J."/>
            <person name="Clawson H."/>
            <person name="Cuff J."/>
            <person name="Di Palma F."/>
            <person name="Fitzgerald S."/>
            <person name="Flicek P."/>
            <person name="Guttman M."/>
            <person name="Hubisz M.J."/>
            <person name="Jaffe D.B."/>
            <person name="Jungreis I."/>
            <person name="Kent W.J."/>
            <person name="Kostka D."/>
            <person name="Lara M."/>
            <person name="Martins A.L."/>
            <person name="Massingham T."/>
            <person name="Moltke I."/>
            <person name="Raney B.J."/>
            <person name="Rasmussen M.D."/>
            <person name="Robinson J."/>
            <person name="Stark A."/>
            <person name="Vilella A.J."/>
            <person name="Wen J."/>
            <person name="Xie X."/>
            <person name="Zody M.C."/>
            <person name="Baldwin J."/>
            <person name="Bloom T."/>
            <person name="Chin C.W."/>
            <person name="Heiman D."/>
            <person name="Nicol R."/>
            <person name="Nusbaum C."/>
            <person name="Young S."/>
            <person name="Wilkinson J."/>
            <person name="Worley K.C."/>
            <person name="Kovar C.L."/>
            <person name="Muzny D.M."/>
            <person name="Gibbs R.A."/>
            <person name="Cree A."/>
            <person name="Dihn H.H."/>
            <person name="Fowler G."/>
            <person name="Jhangiani S."/>
            <person name="Joshi V."/>
            <person name="Lee S."/>
            <person name="Lewis L.R."/>
            <person name="Nazareth L.V."/>
            <person name="Okwuonu G."/>
            <person name="Santibanez J."/>
            <person name="Warren W.C."/>
            <person name="Mardis E.R."/>
            <person name="Weinstock G.M."/>
            <person name="Wilson R.K."/>
            <person name="Delehaunty K."/>
            <person name="Dooling D."/>
            <person name="Fronik C."/>
            <person name="Fulton L."/>
            <person name="Fulton B."/>
            <person name="Graves T."/>
            <person name="Minx P."/>
            <person name="Sodergren E."/>
            <person name="Birney E."/>
            <person name="Margulies E.H."/>
            <person name="Herrero J."/>
            <person name="Green E.D."/>
            <person name="Haussler D."/>
            <person name="Siepel A."/>
            <person name="Goldman N."/>
            <person name="Pollard K.S."/>
            <person name="Pedersen J.S."/>
            <person name="Lander E.S."/>
            <person name="Kellis M."/>
        </authorList>
    </citation>
    <scope>NUCLEOTIDE SEQUENCE [LARGE SCALE GENOMIC DNA]</scope>
</reference>
<dbReference type="Proteomes" id="UP000001074">
    <property type="component" value="Unassembled WGS sequence"/>
</dbReference>
<reference evidence="5" key="3">
    <citation type="submission" date="2025-09" db="UniProtKB">
        <authorList>
            <consortium name="Ensembl"/>
        </authorList>
    </citation>
    <scope>IDENTIFICATION</scope>
</reference>
<dbReference type="GeneTree" id="ENSGT00940000153181"/>
<evidence type="ECO:0000313" key="6">
    <source>
        <dbReference type="Proteomes" id="UP000001074"/>
    </source>
</evidence>
<dbReference type="Pfam" id="PF00617">
    <property type="entry name" value="RasGEF"/>
    <property type="match status" value="1"/>
</dbReference>
<dbReference type="PROSITE" id="PS50009">
    <property type="entry name" value="RASGEF_CAT"/>
    <property type="match status" value="1"/>
</dbReference>
<evidence type="ECO:0000256" key="3">
    <source>
        <dbReference type="SAM" id="MobiDB-lite"/>
    </source>
</evidence>
<dbReference type="GO" id="GO:0007265">
    <property type="term" value="P:Ras protein signal transduction"/>
    <property type="evidence" value="ECO:0007669"/>
    <property type="project" value="TreeGrafter"/>
</dbReference>
<dbReference type="CDD" id="cd00155">
    <property type="entry name" value="RasGEF"/>
    <property type="match status" value="1"/>
</dbReference>
<dbReference type="InterPro" id="IPR023578">
    <property type="entry name" value="Ras_GEF_dom_sf"/>
</dbReference>
<evidence type="ECO:0000313" key="5">
    <source>
        <dbReference type="Ensembl" id="ENSMLUP00000017634.1"/>
    </source>
</evidence>
<reference evidence="5" key="2">
    <citation type="submission" date="2025-08" db="UniProtKB">
        <authorList>
            <consortium name="Ensembl"/>
        </authorList>
    </citation>
    <scope>IDENTIFICATION</scope>
</reference>
<dbReference type="Gene3D" id="1.10.840.10">
    <property type="entry name" value="Ras guanine-nucleotide exchange factors catalytic domain"/>
    <property type="match status" value="1"/>
</dbReference>
<evidence type="ECO:0000256" key="2">
    <source>
        <dbReference type="PROSITE-ProRule" id="PRU00168"/>
    </source>
</evidence>
<keyword evidence="6" id="KW-1185">Reference proteome</keyword>
<dbReference type="EMBL" id="AAPE02058893">
    <property type="status" value="NOT_ANNOTATED_CDS"/>
    <property type="molecule type" value="Genomic_DNA"/>
</dbReference>
<dbReference type="GO" id="GO:0005886">
    <property type="term" value="C:plasma membrane"/>
    <property type="evidence" value="ECO:0007669"/>
    <property type="project" value="TreeGrafter"/>
</dbReference>
<dbReference type="OMA" id="WISWEKE"/>
<dbReference type="InterPro" id="IPR036964">
    <property type="entry name" value="RASGEF_cat_dom_sf"/>
</dbReference>
<evidence type="ECO:0000256" key="1">
    <source>
        <dbReference type="ARBA" id="ARBA00022658"/>
    </source>
</evidence>